<keyword evidence="1" id="KW-0653">Protein transport</keyword>
<organism evidence="4 5">
    <name type="scientific">Ophiophagus hannah</name>
    <name type="common">King cobra</name>
    <name type="synonym">Naja hannah</name>
    <dbReference type="NCBI Taxonomy" id="8665"/>
    <lineage>
        <taxon>Eukaryota</taxon>
        <taxon>Metazoa</taxon>
        <taxon>Chordata</taxon>
        <taxon>Craniata</taxon>
        <taxon>Vertebrata</taxon>
        <taxon>Euteleostomi</taxon>
        <taxon>Lepidosauria</taxon>
        <taxon>Squamata</taxon>
        <taxon>Bifurcata</taxon>
        <taxon>Unidentata</taxon>
        <taxon>Episquamata</taxon>
        <taxon>Toxicofera</taxon>
        <taxon>Serpentes</taxon>
        <taxon>Colubroidea</taxon>
        <taxon>Elapidae</taxon>
        <taxon>Elapinae</taxon>
        <taxon>Ophiophagus</taxon>
    </lineage>
</organism>
<comment type="function">
    <text evidence="1">Required for 60S pre-ribosomal subunits export to the cytoplasm.</text>
</comment>
<dbReference type="EMBL" id="AZIM01007646">
    <property type="protein sequence ID" value="ETE57854.1"/>
    <property type="molecule type" value="Genomic_DNA"/>
</dbReference>
<proteinExistence type="inferred from homology"/>
<evidence type="ECO:0000256" key="1">
    <source>
        <dbReference type="RuleBase" id="RU365057"/>
    </source>
</evidence>
<dbReference type="InterPro" id="IPR027312">
    <property type="entry name" value="Sda1"/>
</dbReference>
<dbReference type="InterPro" id="IPR007949">
    <property type="entry name" value="SDA1_MD"/>
</dbReference>
<dbReference type="Proteomes" id="UP000018936">
    <property type="component" value="Unassembled WGS sequence"/>
</dbReference>
<dbReference type="GO" id="GO:0000055">
    <property type="term" value="P:ribosomal large subunit export from nucleus"/>
    <property type="evidence" value="ECO:0007669"/>
    <property type="project" value="UniProtKB-UniRule"/>
</dbReference>
<feature type="compositionally biased region" description="Basic and acidic residues" evidence="2">
    <location>
        <begin position="66"/>
        <end position="85"/>
    </location>
</feature>
<sequence>MTIANNFVTDKNSGEVMTVGCSDVSKDTHPPVPVTESTNVAEKIPDGWETASCSEEEEDDEEGEWVDVHHSSDEEQQEIAKKIESMPVEERKVKATEVSSGRLLTQEDFQKIRLAQLSKELKSAPGKAAKRKNIEIDSDEESRGELLSLRDIEHLHKKPRSDKETRLATALAGKTDRKEFVKKKTKLNPYASSTNKEKKKQKNFMMMRYTGSTGRTFEAEKKIDEITTARQRI</sequence>
<evidence type="ECO:0000259" key="3">
    <source>
        <dbReference type="Pfam" id="PF05285"/>
    </source>
</evidence>
<dbReference type="AlphaFoldDB" id="V8N6D1"/>
<feature type="region of interest" description="Disordered" evidence="2">
    <location>
        <begin position="47"/>
        <end position="85"/>
    </location>
</feature>
<comment type="caution">
    <text evidence="4">The sequence shown here is derived from an EMBL/GenBank/DDBJ whole genome shotgun (WGS) entry which is preliminary data.</text>
</comment>
<dbReference type="PANTHER" id="PTHR12730:SF0">
    <property type="entry name" value="PROTEIN SDA1 HOMOLOG"/>
    <property type="match status" value="1"/>
</dbReference>
<feature type="region of interest" description="Disordered" evidence="2">
    <location>
        <begin position="122"/>
        <end position="142"/>
    </location>
</feature>
<gene>
    <name evidence="4" type="ORF">L345_16427</name>
</gene>
<feature type="non-terminal residue" evidence="4">
    <location>
        <position position="233"/>
    </location>
</feature>
<evidence type="ECO:0000313" key="5">
    <source>
        <dbReference type="Proteomes" id="UP000018936"/>
    </source>
</evidence>
<feature type="compositionally biased region" description="Acidic residues" evidence="2">
    <location>
        <begin position="54"/>
        <end position="65"/>
    </location>
</feature>
<protein>
    <recommendedName>
        <fullName evidence="1">Protein SDA1</fullName>
    </recommendedName>
</protein>
<dbReference type="OrthoDB" id="2196187at2759"/>
<evidence type="ECO:0000256" key="2">
    <source>
        <dbReference type="SAM" id="MobiDB-lite"/>
    </source>
</evidence>
<reference evidence="4 5" key="1">
    <citation type="journal article" date="2013" name="Proc. Natl. Acad. Sci. U.S.A.">
        <title>The king cobra genome reveals dynamic gene evolution and adaptation in the snake venom system.</title>
        <authorList>
            <person name="Vonk F.J."/>
            <person name="Casewell N.R."/>
            <person name="Henkel C.V."/>
            <person name="Heimberg A.M."/>
            <person name="Jansen H.J."/>
            <person name="McCleary R.J."/>
            <person name="Kerkkamp H.M."/>
            <person name="Vos R.A."/>
            <person name="Guerreiro I."/>
            <person name="Calvete J.J."/>
            <person name="Wuster W."/>
            <person name="Woods A.E."/>
            <person name="Logan J.M."/>
            <person name="Harrison R.A."/>
            <person name="Castoe T.A."/>
            <person name="de Koning A.P."/>
            <person name="Pollock D.D."/>
            <person name="Yandell M."/>
            <person name="Calderon D."/>
            <person name="Renjifo C."/>
            <person name="Currier R.B."/>
            <person name="Salgado D."/>
            <person name="Pla D."/>
            <person name="Sanz L."/>
            <person name="Hyder A.S."/>
            <person name="Ribeiro J.M."/>
            <person name="Arntzen J.W."/>
            <person name="van den Thillart G.E."/>
            <person name="Boetzer M."/>
            <person name="Pirovano W."/>
            <person name="Dirks R.P."/>
            <person name="Spaink H.P."/>
            <person name="Duboule D."/>
            <person name="McGlinn E."/>
            <person name="Kini R.M."/>
            <person name="Richardson M.K."/>
        </authorList>
    </citation>
    <scope>NUCLEOTIDE SEQUENCE</scope>
    <source>
        <tissue evidence="4">Blood</tissue>
    </source>
</reference>
<dbReference type="GO" id="GO:0015031">
    <property type="term" value="P:protein transport"/>
    <property type="evidence" value="ECO:0007669"/>
    <property type="project" value="UniProtKB-KW"/>
</dbReference>
<dbReference type="GO" id="GO:0005730">
    <property type="term" value="C:nucleolus"/>
    <property type="evidence" value="ECO:0007669"/>
    <property type="project" value="UniProtKB-SubCell"/>
</dbReference>
<comment type="subcellular location">
    <subcellularLocation>
        <location evidence="1">Nucleus</location>
        <location evidence="1">Nucleolus</location>
    </subcellularLocation>
</comment>
<keyword evidence="5" id="KW-1185">Reference proteome</keyword>
<comment type="similarity">
    <text evidence="1">Belongs to the SDA1 family.</text>
</comment>
<name>V8N6D1_OPHHA</name>
<feature type="domain" description="SDA1 middle" evidence="3">
    <location>
        <begin position="55"/>
        <end position="173"/>
    </location>
</feature>
<accession>V8N6D1</accession>
<dbReference type="Pfam" id="PF05285">
    <property type="entry name" value="SDA1_dom"/>
    <property type="match status" value="1"/>
</dbReference>
<keyword evidence="1" id="KW-0539">Nucleus</keyword>
<dbReference type="GO" id="GO:0042273">
    <property type="term" value="P:ribosomal large subunit biogenesis"/>
    <property type="evidence" value="ECO:0007669"/>
    <property type="project" value="UniProtKB-UniRule"/>
</dbReference>
<keyword evidence="1" id="KW-0690">Ribosome biogenesis</keyword>
<keyword evidence="1" id="KW-0813">Transport</keyword>
<evidence type="ECO:0000313" key="4">
    <source>
        <dbReference type="EMBL" id="ETE57854.1"/>
    </source>
</evidence>
<dbReference type="PANTHER" id="PTHR12730">
    <property type="entry name" value="HSDA/SDA1-RELATED"/>
    <property type="match status" value="1"/>
</dbReference>